<accession>A0A6L9W0D3</accession>
<dbReference type="InterPro" id="IPR006016">
    <property type="entry name" value="UspA"/>
</dbReference>
<dbReference type="InterPro" id="IPR014729">
    <property type="entry name" value="Rossmann-like_a/b/a_fold"/>
</dbReference>
<evidence type="ECO:0000259" key="3">
    <source>
        <dbReference type="Pfam" id="PF00582"/>
    </source>
</evidence>
<proteinExistence type="inferred from homology"/>
<sequence>MARSSSSAAGGPHPSSPTGSVGTLPRRARDLRVDADDLGVTRCTRSHRLRAVTETSYAYRTVVVGTDGSESSLRAVARAGALAGACGATLVIACAYLPTEADDRELSRAQDVLRDEAYQIVGSHPAEDTVRTAAERAGSAGATKVRTVAVQGSPVEALLDVVRREGADLLVVGNRGLAGIKGRLLGSVPADATRRSQCDVLVVHTTD</sequence>
<dbReference type="AlphaFoldDB" id="A0A6L9W0D3"/>
<organism evidence="4 5">
    <name type="scientific">Blastococcus saxobsidens</name>
    <dbReference type="NCBI Taxonomy" id="138336"/>
    <lineage>
        <taxon>Bacteria</taxon>
        <taxon>Bacillati</taxon>
        <taxon>Actinomycetota</taxon>
        <taxon>Actinomycetes</taxon>
        <taxon>Geodermatophilales</taxon>
        <taxon>Geodermatophilaceae</taxon>
        <taxon>Blastococcus</taxon>
    </lineage>
</organism>
<dbReference type="PANTHER" id="PTHR46268:SF6">
    <property type="entry name" value="UNIVERSAL STRESS PROTEIN UP12"/>
    <property type="match status" value="1"/>
</dbReference>
<dbReference type="Gene3D" id="3.40.50.620">
    <property type="entry name" value="HUPs"/>
    <property type="match status" value="1"/>
</dbReference>
<dbReference type="CDD" id="cd00293">
    <property type="entry name" value="USP-like"/>
    <property type="match status" value="1"/>
</dbReference>
<feature type="domain" description="UspA" evidence="3">
    <location>
        <begin position="59"/>
        <end position="204"/>
    </location>
</feature>
<gene>
    <name evidence="4" type="ORF">GCU60_05615</name>
</gene>
<dbReference type="SUPFAM" id="SSF52402">
    <property type="entry name" value="Adenine nucleotide alpha hydrolases-like"/>
    <property type="match status" value="1"/>
</dbReference>
<comment type="caution">
    <text evidence="4">The sequence shown here is derived from an EMBL/GenBank/DDBJ whole genome shotgun (WGS) entry which is preliminary data.</text>
</comment>
<dbReference type="EMBL" id="JAAGWG010000007">
    <property type="protein sequence ID" value="NEK85242.1"/>
    <property type="molecule type" value="Genomic_DNA"/>
</dbReference>
<feature type="compositionally biased region" description="Low complexity" evidence="2">
    <location>
        <begin position="1"/>
        <end position="20"/>
    </location>
</feature>
<protein>
    <submittedName>
        <fullName evidence="4">Universal stress protein</fullName>
    </submittedName>
</protein>
<feature type="region of interest" description="Disordered" evidence="2">
    <location>
        <begin position="1"/>
        <end position="26"/>
    </location>
</feature>
<comment type="similarity">
    <text evidence="1">Belongs to the universal stress protein A family.</text>
</comment>
<dbReference type="InterPro" id="IPR006015">
    <property type="entry name" value="Universal_stress_UspA"/>
</dbReference>
<reference evidence="4 5" key="1">
    <citation type="submission" date="2019-12" db="EMBL/GenBank/DDBJ databases">
        <title>the WGS of Blastococcus saxobsidens 67B17.</title>
        <authorList>
            <person name="Jiang Z."/>
        </authorList>
    </citation>
    <scope>NUCLEOTIDE SEQUENCE [LARGE SCALE GENOMIC DNA]</scope>
    <source>
        <strain evidence="4 5">67B17</strain>
    </source>
</reference>
<name>A0A6L9W0D3_9ACTN</name>
<evidence type="ECO:0000313" key="4">
    <source>
        <dbReference type="EMBL" id="NEK85242.1"/>
    </source>
</evidence>
<dbReference type="PANTHER" id="PTHR46268">
    <property type="entry name" value="STRESS RESPONSE PROTEIN NHAX"/>
    <property type="match status" value="1"/>
</dbReference>
<dbReference type="Pfam" id="PF00582">
    <property type="entry name" value="Usp"/>
    <property type="match status" value="1"/>
</dbReference>
<dbReference type="PRINTS" id="PR01438">
    <property type="entry name" value="UNVRSLSTRESS"/>
</dbReference>
<evidence type="ECO:0000313" key="5">
    <source>
        <dbReference type="Proteomes" id="UP000479241"/>
    </source>
</evidence>
<evidence type="ECO:0000256" key="2">
    <source>
        <dbReference type="SAM" id="MobiDB-lite"/>
    </source>
</evidence>
<evidence type="ECO:0000256" key="1">
    <source>
        <dbReference type="ARBA" id="ARBA00008791"/>
    </source>
</evidence>
<dbReference type="Proteomes" id="UP000479241">
    <property type="component" value="Unassembled WGS sequence"/>
</dbReference>